<evidence type="ECO:0000256" key="8">
    <source>
        <dbReference type="ARBA" id="ARBA00022573"/>
    </source>
</evidence>
<dbReference type="EC" id="2.7.8.26" evidence="5 19"/>
<evidence type="ECO:0000256" key="5">
    <source>
        <dbReference type="ARBA" id="ARBA00013200"/>
    </source>
</evidence>
<comment type="similarity">
    <text evidence="4 19">Belongs to the CobS family.</text>
</comment>
<evidence type="ECO:0000256" key="15">
    <source>
        <dbReference type="ARBA" id="ARBA00032605"/>
    </source>
</evidence>
<accession>A0A3Q9HV12</accession>
<keyword evidence="10 19" id="KW-0812">Transmembrane</keyword>
<keyword evidence="12 19" id="KW-1133">Transmembrane helix</keyword>
<evidence type="ECO:0000256" key="2">
    <source>
        <dbReference type="ARBA" id="ARBA00004651"/>
    </source>
</evidence>
<keyword evidence="13 19" id="KW-0472">Membrane</keyword>
<comment type="catalytic activity">
    <reaction evidence="18 19">
        <text>alpha-ribazole 5'-phosphate + adenosylcob(III)inamide-GDP = adenosylcob(III)alamin 5'-phosphate + GMP + H(+)</text>
        <dbReference type="Rhea" id="RHEA:23560"/>
        <dbReference type="ChEBI" id="CHEBI:15378"/>
        <dbReference type="ChEBI" id="CHEBI:57918"/>
        <dbReference type="ChEBI" id="CHEBI:58115"/>
        <dbReference type="ChEBI" id="CHEBI:60487"/>
        <dbReference type="ChEBI" id="CHEBI:60493"/>
        <dbReference type="EC" id="2.7.8.26"/>
    </reaction>
</comment>
<evidence type="ECO:0000313" key="21">
    <source>
        <dbReference type="Proteomes" id="UP000267250"/>
    </source>
</evidence>
<dbReference type="Pfam" id="PF02654">
    <property type="entry name" value="CobS"/>
    <property type="match status" value="1"/>
</dbReference>
<protein>
    <recommendedName>
        <fullName evidence="6 19">Adenosylcobinamide-GDP ribazoletransferase</fullName>
        <ecNumber evidence="5 19">2.7.8.26</ecNumber>
    </recommendedName>
    <alternativeName>
        <fullName evidence="16 19">Cobalamin synthase</fullName>
    </alternativeName>
    <alternativeName>
        <fullName evidence="15 19">Cobalamin-5'-phosphate synthase</fullName>
    </alternativeName>
</protein>
<comment type="function">
    <text evidence="14 19">Joins adenosylcobinamide-GDP and alpha-ribazole to generate adenosylcobalamin (Ado-cobalamin). Also synthesizes adenosylcobalamin 5'-phosphate from adenosylcobinamide-GDP and alpha-ribazole 5'-phosphate.</text>
</comment>
<keyword evidence="9 19" id="KW-0808">Transferase</keyword>
<gene>
    <name evidence="19" type="primary">cobS</name>
    <name evidence="20" type="ORF">BBF96_15450</name>
</gene>
<dbReference type="PANTHER" id="PTHR34148">
    <property type="entry name" value="ADENOSYLCOBINAMIDE-GDP RIBAZOLETRANSFERASE"/>
    <property type="match status" value="1"/>
</dbReference>
<dbReference type="Proteomes" id="UP000267250">
    <property type="component" value="Chromosome"/>
</dbReference>
<evidence type="ECO:0000256" key="17">
    <source>
        <dbReference type="ARBA" id="ARBA00048623"/>
    </source>
</evidence>
<evidence type="ECO:0000256" key="19">
    <source>
        <dbReference type="HAMAP-Rule" id="MF_00719"/>
    </source>
</evidence>
<comment type="subcellular location">
    <subcellularLocation>
        <location evidence="2 19">Cell membrane</location>
        <topology evidence="2 19">Multi-pass membrane protein</topology>
    </subcellularLocation>
</comment>
<keyword evidence="11 19" id="KW-0460">Magnesium</keyword>
<evidence type="ECO:0000313" key="20">
    <source>
        <dbReference type="EMBL" id="AZR74962.1"/>
    </source>
</evidence>
<keyword evidence="21" id="KW-1185">Reference proteome</keyword>
<feature type="transmembrane region" description="Helical" evidence="19">
    <location>
        <begin position="186"/>
        <end position="205"/>
    </location>
</feature>
<dbReference type="AlphaFoldDB" id="A0A3Q9HV12"/>
<feature type="transmembrane region" description="Helical" evidence="19">
    <location>
        <begin position="101"/>
        <end position="121"/>
    </location>
</feature>
<evidence type="ECO:0000256" key="4">
    <source>
        <dbReference type="ARBA" id="ARBA00010561"/>
    </source>
</evidence>
<comment type="cofactor">
    <cofactor evidence="1 19">
        <name>Mg(2+)</name>
        <dbReference type="ChEBI" id="CHEBI:18420"/>
    </cofactor>
</comment>
<comment type="pathway">
    <text evidence="3 19">Cofactor biosynthesis; adenosylcobalamin biosynthesis; adenosylcobalamin from cob(II)yrinate a,c-diamide: step 7/7.</text>
</comment>
<keyword evidence="8 19" id="KW-0169">Cobalamin biosynthesis</keyword>
<comment type="catalytic activity">
    <reaction evidence="17 19">
        <text>alpha-ribazole + adenosylcob(III)inamide-GDP = adenosylcob(III)alamin + GMP + H(+)</text>
        <dbReference type="Rhea" id="RHEA:16049"/>
        <dbReference type="ChEBI" id="CHEBI:10329"/>
        <dbReference type="ChEBI" id="CHEBI:15378"/>
        <dbReference type="ChEBI" id="CHEBI:18408"/>
        <dbReference type="ChEBI" id="CHEBI:58115"/>
        <dbReference type="ChEBI" id="CHEBI:60487"/>
        <dbReference type="EC" id="2.7.8.26"/>
    </reaction>
</comment>
<organism evidence="20 21">
    <name type="scientific">Anoxybacter fermentans</name>
    <dbReference type="NCBI Taxonomy" id="1323375"/>
    <lineage>
        <taxon>Bacteria</taxon>
        <taxon>Bacillati</taxon>
        <taxon>Bacillota</taxon>
        <taxon>Clostridia</taxon>
        <taxon>Halanaerobiales</taxon>
        <taxon>Anoxybacter</taxon>
    </lineage>
</organism>
<evidence type="ECO:0000256" key="7">
    <source>
        <dbReference type="ARBA" id="ARBA00022475"/>
    </source>
</evidence>
<evidence type="ECO:0000256" key="16">
    <source>
        <dbReference type="ARBA" id="ARBA00032853"/>
    </source>
</evidence>
<dbReference type="GO" id="GO:0005886">
    <property type="term" value="C:plasma membrane"/>
    <property type="evidence" value="ECO:0007669"/>
    <property type="project" value="UniProtKB-SubCell"/>
</dbReference>
<sequence length="244" mass="27227">MTQLMTRIPIPITIDIKNEELGKGNIYFPLIGGLIGLFLAAIYKIFFHLYGDGYLLSVLVVAAYLWISGGLHMDGLSDTFDGLWSNRSREKILEIMRDSRVGVYGVLILILTISILIGGIQKLHGQWQWLILIPMVARYGCVVGNAISEYARPEGMGKYFVKDCGLKELLVASLYTWPLAFWLRGIQGIMVVIFVLAFTYLFTHWVQAKIGGITGDVIGAVIELNQLLVLLLAVLFINLNLEGF</sequence>
<reference evidence="20 21" key="1">
    <citation type="submission" date="2016-07" db="EMBL/GenBank/DDBJ databases">
        <title>Genome and transcriptome analysis of iron-reducing fermentative bacteria Anoxybacter fermentans.</title>
        <authorList>
            <person name="Zeng X."/>
            <person name="Shao Z."/>
        </authorList>
    </citation>
    <scope>NUCLEOTIDE SEQUENCE [LARGE SCALE GENOMIC DNA]</scope>
    <source>
        <strain evidence="20 21">DY22613</strain>
    </source>
</reference>
<evidence type="ECO:0000256" key="11">
    <source>
        <dbReference type="ARBA" id="ARBA00022842"/>
    </source>
</evidence>
<evidence type="ECO:0000256" key="3">
    <source>
        <dbReference type="ARBA" id="ARBA00004663"/>
    </source>
</evidence>
<dbReference type="InterPro" id="IPR003805">
    <property type="entry name" value="CobS"/>
</dbReference>
<evidence type="ECO:0000256" key="13">
    <source>
        <dbReference type="ARBA" id="ARBA00023136"/>
    </source>
</evidence>
<dbReference type="HAMAP" id="MF_00719">
    <property type="entry name" value="CobS"/>
    <property type="match status" value="1"/>
</dbReference>
<dbReference type="EMBL" id="CP016379">
    <property type="protein sequence ID" value="AZR74962.1"/>
    <property type="molecule type" value="Genomic_DNA"/>
</dbReference>
<evidence type="ECO:0000256" key="12">
    <source>
        <dbReference type="ARBA" id="ARBA00022989"/>
    </source>
</evidence>
<keyword evidence="7 19" id="KW-1003">Cell membrane</keyword>
<dbReference type="UniPathway" id="UPA00148">
    <property type="reaction ID" value="UER00238"/>
</dbReference>
<dbReference type="NCBIfam" id="TIGR00317">
    <property type="entry name" value="cobS"/>
    <property type="match status" value="1"/>
</dbReference>
<dbReference type="PANTHER" id="PTHR34148:SF1">
    <property type="entry name" value="ADENOSYLCOBINAMIDE-GDP RIBAZOLETRANSFERASE"/>
    <property type="match status" value="1"/>
</dbReference>
<proteinExistence type="inferred from homology"/>
<evidence type="ECO:0000256" key="10">
    <source>
        <dbReference type="ARBA" id="ARBA00022692"/>
    </source>
</evidence>
<feature type="transmembrane region" description="Helical" evidence="19">
    <location>
        <begin position="127"/>
        <end position="147"/>
    </location>
</feature>
<dbReference type="GO" id="GO:0051073">
    <property type="term" value="F:adenosylcobinamide-GDP ribazoletransferase activity"/>
    <property type="evidence" value="ECO:0007669"/>
    <property type="project" value="UniProtKB-UniRule"/>
</dbReference>
<dbReference type="GO" id="GO:0009236">
    <property type="term" value="P:cobalamin biosynthetic process"/>
    <property type="evidence" value="ECO:0007669"/>
    <property type="project" value="UniProtKB-UniRule"/>
</dbReference>
<feature type="transmembrane region" description="Helical" evidence="19">
    <location>
        <begin position="26"/>
        <end position="47"/>
    </location>
</feature>
<feature type="transmembrane region" description="Helical" evidence="19">
    <location>
        <begin position="217"/>
        <end position="239"/>
    </location>
</feature>
<evidence type="ECO:0000256" key="6">
    <source>
        <dbReference type="ARBA" id="ARBA00015850"/>
    </source>
</evidence>
<dbReference type="KEGG" id="aft:BBF96_15450"/>
<evidence type="ECO:0000256" key="18">
    <source>
        <dbReference type="ARBA" id="ARBA00049504"/>
    </source>
</evidence>
<evidence type="ECO:0000256" key="1">
    <source>
        <dbReference type="ARBA" id="ARBA00001946"/>
    </source>
</evidence>
<evidence type="ECO:0000256" key="14">
    <source>
        <dbReference type="ARBA" id="ARBA00025228"/>
    </source>
</evidence>
<name>A0A3Q9HV12_9FIRM</name>
<feature type="transmembrane region" description="Helical" evidence="19">
    <location>
        <begin position="53"/>
        <end position="71"/>
    </location>
</feature>
<dbReference type="GO" id="GO:0008818">
    <property type="term" value="F:cobalamin 5'-phosphate synthase activity"/>
    <property type="evidence" value="ECO:0007669"/>
    <property type="project" value="UniProtKB-UniRule"/>
</dbReference>
<evidence type="ECO:0000256" key="9">
    <source>
        <dbReference type="ARBA" id="ARBA00022679"/>
    </source>
</evidence>